<dbReference type="GO" id="GO:0030170">
    <property type="term" value="F:pyridoxal phosphate binding"/>
    <property type="evidence" value="ECO:0007669"/>
    <property type="project" value="InterPro"/>
</dbReference>
<feature type="domain" description="MOSC" evidence="2">
    <location>
        <begin position="33"/>
        <end position="176"/>
    </location>
</feature>
<dbReference type="InterPro" id="IPR011037">
    <property type="entry name" value="Pyrv_Knase-like_insert_dom_sf"/>
</dbReference>
<evidence type="ECO:0000313" key="5">
    <source>
        <dbReference type="Proteomes" id="UP000318943"/>
    </source>
</evidence>
<dbReference type="Gene3D" id="2.40.33.20">
    <property type="entry name" value="PK beta-barrel domain-like"/>
    <property type="match status" value="1"/>
</dbReference>
<protein>
    <submittedName>
        <fullName evidence="4">MOSC domain-containing protein</fullName>
    </submittedName>
</protein>
<feature type="compositionally biased region" description="Basic and acidic residues" evidence="1">
    <location>
        <begin position="52"/>
        <end position="63"/>
    </location>
</feature>
<dbReference type="PROSITE" id="PS51340">
    <property type="entry name" value="MOSC"/>
    <property type="match status" value="1"/>
</dbReference>
<dbReference type="RefSeq" id="WP_144195133.1">
    <property type="nucleotide sequence ID" value="NZ_CAJPVH010000011.1"/>
</dbReference>
<dbReference type="SUPFAM" id="SSF50800">
    <property type="entry name" value="PK beta-barrel domain-like"/>
    <property type="match status" value="1"/>
</dbReference>
<dbReference type="Pfam" id="PF03475">
    <property type="entry name" value="YiiM_3-alpha"/>
    <property type="match status" value="1"/>
</dbReference>
<evidence type="ECO:0000313" key="4">
    <source>
        <dbReference type="EMBL" id="URF05791.1"/>
    </source>
</evidence>
<dbReference type="KEGG" id="ccam:M5D45_08385"/>
<evidence type="ECO:0000313" key="6">
    <source>
        <dbReference type="Proteomes" id="UP001056132"/>
    </source>
</evidence>
<evidence type="ECO:0000313" key="3">
    <source>
        <dbReference type="EMBL" id="TSP14172.1"/>
    </source>
</evidence>
<name>A0AAE9I3V0_9BURK</name>
<dbReference type="PANTHER" id="PTHR30212:SF2">
    <property type="entry name" value="PROTEIN YIIM"/>
    <property type="match status" value="1"/>
</dbReference>
<keyword evidence="5" id="KW-1185">Reference proteome</keyword>
<dbReference type="Pfam" id="PF03473">
    <property type="entry name" value="MOSC"/>
    <property type="match status" value="1"/>
</dbReference>
<gene>
    <name evidence="3" type="ORF">FGG12_00440</name>
    <name evidence="4" type="ORF">M5D45_08385</name>
</gene>
<reference evidence="4" key="2">
    <citation type="journal article" date="2022" name="Microbiol. Resour. Announc.">
        <title>Genome Sequence of Cupriavidus campinensis Strain G5, a Member of a Bacterial Consortium Capable of Polyethylene Degradation.</title>
        <authorList>
            <person name="Schneider B."/>
            <person name="Pfeiffer F."/>
            <person name="Dyall-Smith M."/>
            <person name="Kunte H.J."/>
        </authorList>
    </citation>
    <scope>NUCLEOTIDE SEQUENCE</scope>
    <source>
        <strain evidence="4">G5</strain>
    </source>
</reference>
<dbReference type="InterPro" id="IPR005163">
    <property type="entry name" value="Tri_helical_YiiM-like"/>
</dbReference>
<dbReference type="Proteomes" id="UP000318943">
    <property type="component" value="Unassembled WGS sequence"/>
</dbReference>
<evidence type="ECO:0000259" key="2">
    <source>
        <dbReference type="PROSITE" id="PS51340"/>
    </source>
</evidence>
<sequence>MTVQVIDIAIDALLAGKVRPFGPKAVPSGIDKQLQDGPLRVTTRGLAGDEQGDPRHHGGPEKAIHHYPRDHYPAWAAELAAEEGVTVTDVLSRPGAFGENLSTRGLTEADVCIGDQFRLGSALVEVSQARQPCWKLNHRFGYAGMSRAVQQSQRTGWYYRVVEEGEVRAGDRLVLAARPYPQWTLQRLLHVLYVDRLNHAALAEMAELAPLAESWRKLARERVARREVEDMEKRLTGVIPGSLSPG</sequence>
<dbReference type="InterPro" id="IPR052353">
    <property type="entry name" value="Benzoxazolinone_Detox_Enz"/>
</dbReference>
<dbReference type="AlphaFoldDB" id="A0AAE9I3V0"/>
<dbReference type="GO" id="GO:0030151">
    <property type="term" value="F:molybdenum ion binding"/>
    <property type="evidence" value="ECO:0007669"/>
    <property type="project" value="InterPro"/>
</dbReference>
<dbReference type="EMBL" id="VCIZ01000001">
    <property type="protein sequence ID" value="TSP14172.1"/>
    <property type="molecule type" value="Genomic_DNA"/>
</dbReference>
<dbReference type="InterPro" id="IPR005302">
    <property type="entry name" value="MoCF_Sase_C"/>
</dbReference>
<evidence type="ECO:0000256" key="1">
    <source>
        <dbReference type="SAM" id="MobiDB-lite"/>
    </source>
</evidence>
<proteinExistence type="predicted"/>
<dbReference type="GO" id="GO:0003824">
    <property type="term" value="F:catalytic activity"/>
    <property type="evidence" value="ECO:0007669"/>
    <property type="project" value="InterPro"/>
</dbReference>
<dbReference type="Proteomes" id="UP001056132">
    <property type="component" value="Chromosome 1"/>
</dbReference>
<organism evidence="4 6">
    <name type="scientific">Cupriavidus campinensis</name>
    <dbReference type="NCBI Taxonomy" id="151783"/>
    <lineage>
        <taxon>Bacteria</taxon>
        <taxon>Pseudomonadati</taxon>
        <taxon>Pseudomonadota</taxon>
        <taxon>Betaproteobacteria</taxon>
        <taxon>Burkholderiales</taxon>
        <taxon>Burkholderiaceae</taxon>
        <taxon>Cupriavidus</taxon>
    </lineage>
</organism>
<dbReference type="PANTHER" id="PTHR30212">
    <property type="entry name" value="PROTEIN YIIM"/>
    <property type="match status" value="1"/>
</dbReference>
<reference evidence="3 5" key="1">
    <citation type="submission" date="2019-05" db="EMBL/GenBank/DDBJ databases">
        <title>Whole genome sequence analysis of Cupriavidus campinensis S14E4C strain.</title>
        <authorList>
            <person name="Abbaszade G."/>
            <person name="Szabo A."/>
            <person name="Toumi M."/>
            <person name="Toth E."/>
        </authorList>
    </citation>
    <scope>NUCLEOTIDE SEQUENCE [LARGE SCALE GENOMIC DNA]</scope>
    <source>
        <strain evidence="3 5">S14E4C</strain>
    </source>
</reference>
<reference evidence="4" key="3">
    <citation type="submission" date="2022-05" db="EMBL/GenBank/DDBJ databases">
        <authorList>
            <person name="Kunte H.-J."/>
        </authorList>
    </citation>
    <scope>NUCLEOTIDE SEQUENCE</scope>
    <source>
        <strain evidence="4">G5</strain>
    </source>
</reference>
<feature type="region of interest" description="Disordered" evidence="1">
    <location>
        <begin position="43"/>
        <end position="63"/>
    </location>
</feature>
<accession>A0AAE9I3V0</accession>
<dbReference type="EMBL" id="CP097330">
    <property type="protein sequence ID" value="URF05791.1"/>
    <property type="molecule type" value="Genomic_DNA"/>
</dbReference>